<dbReference type="AlphaFoldDB" id="X1HLY7"/>
<name>X1HLY7_9ZZZZ</name>
<protein>
    <submittedName>
        <fullName evidence="1">Uncharacterized protein</fullName>
    </submittedName>
</protein>
<dbReference type="InterPro" id="IPR036005">
    <property type="entry name" value="Creatinase/aminopeptidase-like"/>
</dbReference>
<gene>
    <name evidence="1" type="ORF">S03H2_14931</name>
</gene>
<comment type="caution">
    <text evidence="1">The sequence shown here is derived from an EMBL/GenBank/DDBJ whole genome shotgun (WGS) entry which is preliminary data.</text>
</comment>
<feature type="non-terminal residue" evidence="1">
    <location>
        <position position="1"/>
    </location>
</feature>
<reference evidence="1" key="1">
    <citation type="journal article" date="2014" name="Front. Microbiol.">
        <title>High frequency of phylogenetically diverse reductive dehalogenase-homologous genes in deep subseafloor sedimentary metagenomes.</title>
        <authorList>
            <person name="Kawai M."/>
            <person name="Futagami T."/>
            <person name="Toyoda A."/>
            <person name="Takaki Y."/>
            <person name="Nishi S."/>
            <person name="Hori S."/>
            <person name="Arai W."/>
            <person name="Tsubouchi T."/>
            <person name="Morono Y."/>
            <person name="Uchiyama I."/>
            <person name="Ito T."/>
            <person name="Fujiyama A."/>
            <person name="Inagaki F."/>
            <person name="Takami H."/>
        </authorList>
    </citation>
    <scope>NUCLEOTIDE SEQUENCE</scope>
    <source>
        <strain evidence="1">Expedition CK06-06</strain>
    </source>
</reference>
<proteinExistence type="predicted"/>
<sequence>LGNPPDKLERVTKAVAEGLDKVLDFIKPGVTCEAVEENS</sequence>
<accession>X1HLY7</accession>
<organism evidence="1">
    <name type="scientific">marine sediment metagenome</name>
    <dbReference type="NCBI Taxonomy" id="412755"/>
    <lineage>
        <taxon>unclassified sequences</taxon>
        <taxon>metagenomes</taxon>
        <taxon>ecological metagenomes</taxon>
    </lineage>
</organism>
<dbReference type="SUPFAM" id="SSF55920">
    <property type="entry name" value="Creatinase/aminopeptidase"/>
    <property type="match status" value="1"/>
</dbReference>
<evidence type="ECO:0000313" key="1">
    <source>
        <dbReference type="EMBL" id="GAH46328.1"/>
    </source>
</evidence>
<dbReference type="EMBL" id="BARU01007581">
    <property type="protein sequence ID" value="GAH46328.1"/>
    <property type="molecule type" value="Genomic_DNA"/>
</dbReference>